<feature type="domain" description="Peptidase M28" evidence="23">
    <location>
        <begin position="256"/>
        <end position="473"/>
    </location>
</feature>
<accession>A0A1H4N2I4</accession>
<evidence type="ECO:0000256" key="1">
    <source>
        <dbReference type="ARBA" id="ARBA00004240"/>
    </source>
</evidence>
<dbReference type="PROSITE" id="PS51257">
    <property type="entry name" value="PROKAR_LIPOPROTEIN"/>
    <property type="match status" value="1"/>
</dbReference>
<proteinExistence type="predicted"/>
<dbReference type="Gene3D" id="3.40.630.10">
    <property type="entry name" value="Zn peptidases"/>
    <property type="match status" value="1"/>
</dbReference>
<keyword evidence="7" id="KW-0121">Carboxypeptidase</keyword>
<dbReference type="GO" id="GO:0046872">
    <property type="term" value="F:metal ion binding"/>
    <property type="evidence" value="ECO:0007669"/>
    <property type="project" value="UniProtKB-KW"/>
</dbReference>
<keyword evidence="6" id="KW-0964">Secreted</keyword>
<dbReference type="Pfam" id="PF04389">
    <property type="entry name" value="Peptidase_M28"/>
    <property type="match status" value="1"/>
</dbReference>
<keyword evidence="12" id="KW-0256">Endoplasmic reticulum</keyword>
<evidence type="ECO:0000256" key="3">
    <source>
        <dbReference type="ARBA" id="ARBA00004555"/>
    </source>
</evidence>
<feature type="region of interest" description="Disordered" evidence="21">
    <location>
        <begin position="618"/>
        <end position="642"/>
    </location>
</feature>
<evidence type="ECO:0000256" key="20">
    <source>
        <dbReference type="ARBA" id="ARBA00033328"/>
    </source>
</evidence>
<evidence type="ECO:0000313" key="25">
    <source>
        <dbReference type="Proteomes" id="UP000182409"/>
    </source>
</evidence>
<dbReference type="SUPFAM" id="SSF53187">
    <property type="entry name" value="Zn-dependent exopeptidases"/>
    <property type="match status" value="1"/>
</dbReference>
<feature type="compositionally biased region" description="Gly residues" evidence="21">
    <location>
        <begin position="618"/>
        <end position="634"/>
    </location>
</feature>
<keyword evidence="18" id="KW-0458">Lysosome</keyword>
<dbReference type="GO" id="GO:0005576">
    <property type="term" value="C:extracellular region"/>
    <property type="evidence" value="ECO:0007669"/>
    <property type="project" value="UniProtKB-SubCell"/>
</dbReference>
<evidence type="ECO:0000256" key="6">
    <source>
        <dbReference type="ARBA" id="ARBA00022525"/>
    </source>
</evidence>
<evidence type="ECO:0000256" key="13">
    <source>
        <dbReference type="ARBA" id="ARBA00022833"/>
    </source>
</evidence>
<evidence type="ECO:0000256" key="19">
    <source>
        <dbReference type="ARBA" id="ARBA00025833"/>
    </source>
</evidence>
<keyword evidence="17" id="KW-0325">Glycoprotein</keyword>
<evidence type="ECO:0000256" key="10">
    <source>
        <dbReference type="ARBA" id="ARBA00022729"/>
    </source>
</evidence>
<evidence type="ECO:0000256" key="22">
    <source>
        <dbReference type="SAM" id="SignalP"/>
    </source>
</evidence>
<protein>
    <recommendedName>
        <fullName evidence="5">Carboxypeptidase Q</fullName>
    </recommendedName>
    <alternativeName>
        <fullName evidence="20">Plasma glutamate carboxypeptidase</fullName>
    </alternativeName>
</protein>
<dbReference type="EMBL" id="FNSD01000001">
    <property type="protein sequence ID" value="SEB89433.1"/>
    <property type="molecule type" value="Genomic_DNA"/>
</dbReference>
<evidence type="ECO:0000256" key="17">
    <source>
        <dbReference type="ARBA" id="ARBA00023180"/>
    </source>
</evidence>
<reference evidence="24 25" key="1">
    <citation type="submission" date="2016-10" db="EMBL/GenBank/DDBJ databases">
        <authorList>
            <person name="de Groot N.N."/>
        </authorList>
    </citation>
    <scope>NUCLEOTIDE SEQUENCE [LARGE SCALE GENOMIC DNA]</scope>
    <source>
        <strain evidence="24 25">AB35.6</strain>
    </source>
</reference>
<dbReference type="PANTHER" id="PTHR12053">
    <property type="entry name" value="PROTEASE FAMILY M28 PLASMA GLUTAMATE CARBOXYPEPTIDASE-RELATED"/>
    <property type="match status" value="1"/>
</dbReference>
<dbReference type="GO" id="GO:0005764">
    <property type="term" value="C:lysosome"/>
    <property type="evidence" value="ECO:0007669"/>
    <property type="project" value="UniProtKB-SubCell"/>
</dbReference>
<dbReference type="RefSeq" id="WP_074653880.1">
    <property type="nucleotide sequence ID" value="NZ_FNSD01000001.1"/>
</dbReference>
<evidence type="ECO:0000313" key="24">
    <source>
        <dbReference type="EMBL" id="SEB89433.1"/>
    </source>
</evidence>
<dbReference type="Proteomes" id="UP000182409">
    <property type="component" value="Unassembled WGS sequence"/>
</dbReference>
<dbReference type="PANTHER" id="PTHR12053:SF3">
    <property type="entry name" value="CARBOXYPEPTIDASE Q"/>
    <property type="match status" value="1"/>
</dbReference>
<dbReference type="GO" id="GO:0006508">
    <property type="term" value="P:proteolysis"/>
    <property type="evidence" value="ECO:0007669"/>
    <property type="project" value="UniProtKB-KW"/>
</dbReference>
<evidence type="ECO:0000256" key="2">
    <source>
        <dbReference type="ARBA" id="ARBA00004371"/>
    </source>
</evidence>
<keyword evidence="15" id="KW-0482">Metalloprotease</keyword>
<comment type="subcellular location">
    <subcellularLocation>
        <location evidence="1">Endoplasmic reticulum</location>
    </subcellularLocation>
    <subcellularLocation>
        <location evidence="3">Golgi apparatus</location>
    </subcellularLocation>
    <subcellularLocation>
        <location evidence="2">Lysosome</location>
    </subcellularLocation>
    <subcellularLocation>
        <location evidence="4">Secreted</location>
    </subcellularLocation>
</comment>
<dbReference type="GO" id="GO:0070573">
    <property type="term" value="F:metallodipeptidase activity"/>
    <property type="evidence" value="ECO:0007669"/>
    <property type="project" value="InterPro"/>
</dbReference>
<sequence length="714" mass="76683">MKANWIVLAGTLVLASACSVLMGQEKEDRTLLSQQQMTAIINEVSGERAMHHVQELVPYQFVRPTSEYQSHFREAEAMARMAKEYGFSNVAIEDYPTGQTWQPTVGELWTSSPKNSKIYDIHDIPESLASTNANGDISGDLVSVGQGAAADFAGKDVKGKFVLSLAPSGLAAIYGRAAAAGAIGVVGISAIGAGDRAVDYPNAVVWTTVVAQPNTAAWAVSPKVARELETMLNRGQKVTMRSITKSEQVPNKQEIVHAEIPGDGSTTQEVAIGGHLFESYIKQGANDDSSGCALTLEIGRAYLKLIAEGKLPRPKRTINFQWVQEISGTNAWFNAHPDKQKVIIGDLNFDMEALRLSQSRSFWILQRTPDTFPSYINDIAQSPMEYIAEVSRERVRYRATGYGASQPVESPNGSTDAFYIKVDKHYGSSDHVTYMQHGIPAVMFITWPDMWYHSSQDTPDKQDPTQYKRAAAVGTASLMALASGTDEMAARILSENIGRGLARMGESHTKGLGYMADATDAASLTDGYKEARIAVLHQAEVEKGVVTSASVLWTNADSGKQKTSAFLPLIDQRATELLSEVKAAYQLQALQRGVPAAEPVMTAQEKEAANLMVEGVARPGGLGGPGGGGGGGQRGAAPTGPQLPQEMNAEFAILLGKHKTALEIRDFLSGEFTPLPLADLMAVLHARETAGTVKLTVKAETPAKTGKAGKRASK</sequence>
<comment type="subunit">
    <text evidence="19">Homodimer. The monomeric form is inactive while the homodimer is active.</text>
</comment>
<evidence type="ECO:0000256" key="8">
    <source>
        <dbReference type="ARBA" id="ARBA00022670"/>
    </source>
</evidence>
<dbReference type="OrthoDB" id="345880at2"/>
<evidence type="ECO:0000256" key="16">
    <source>
        <dbReference type="ARBA" id="ARBA00023145"/>
    </source>
</evidence>
<name>A0A1H4N2I4_9BACT</name>
<organism evidence="24 25">
    <name type="scientific">Terriglobus roseus</name>
    <dbReference type="NCBI Taxonomy" id="392734"/>
    <lineage>
        <taxon>Bacteria</taxon>
        <taxon>Pseudomonadati</taxon>
        <taxon>Acidobacteriota</taxon>
        <taxon>Terriglobia</taxon>
        <taxon>Terriglobales</taxon>
        <taxon>Acidobacteriaceae</taxon>
        <taxon>Terriglobus</taxon>
    </lineage>
</organism>
<keyword evidence="10 22" id="KW-0732">Signal</keyword>
<evidence type="ECO:0000256" key="5">
    <source>
        <dbReference type="ARBA" id="ARBA00014116"/>
    </source>
</evidence>
<dbReference type="GO" id="GO:0004180">
    <property type="term" value="F:carboxypeptidase activity"/>
    <property type="evidence" value="ECO:0007669"/>
    <property type="project" value="UniProtKB-KW"/>
</dbReference>
<evidence type="ECO:0000256" key="14">
    <source>
        <dbReference type="ARBA" id="ARBA00023034"/>
    </source>
</evidence>
<evidence type="ECO:0000259" key="23">
    <source>
        <dbReference type="Pfam" id="PF04389"/>
    </source>
</evidence>
<evidence type="ECO:0000256" key="7">
    <source>
        <dbReference type="ARBA" id="ARBA00022645"/>
    </source>
</evidence>
<dbReference type="AlphaFoldDB" id="A0A1H4N2I4"/>
<keyword evidence="16" id="KW-0865">Zymogen</keyword>
<feature type="chain" id="PRO_5010318234" description="Carboxypeptidase Q" evidence="22">
    <location>
        <begin position="23"/>
        <end position="714"/>
    </location>
</feature>
<evidence type="ECO:0000256" key="18">
    <source>
        <dbReference type="ARBA" id="ARBA00023228"/>
    </source>
</evidence>
<keyword evidence="8" id="KW-0645">Protease</keyword>
<dbReference type="InterPro" id="IPR007484">
    <property type="entry name" value="Peptidase_M28"/>
</dbReference>
<keyword evidence="13" id="KW-0862">Zinc</keyword>
<evidence type="ECO:0000256" key="21">
    <source>
        <dbReference type="SAM" id="MobiDB-lite"/>
    </source>
</evidence>
<evidence type="ECO:0000256" key="11">
    <source>
        <dbReference type="ARBA" id="ARBA00022801"/>
    </source>
</evidence>
<dbReference type="Gene3D" id="3.50.30.30">
    <property type="match status" value="1"/>
</dbReference>
<evidence type="ECO:0000256" key="9">
    <source>
        <dbReference type="ARBA" id="ARBA00022723"/>
    </source>
</evidence>
<feature type="signal peptide" evidence="22">
    <location>
        <begin position="1"/>
        <end position="22"/>
    </location>
</feature>
<gene>
    <name evidence="24" type="ORF">SAMN05443244_2117</name>
</gene>
<dbReference type="InterPro" id="IPR039866">
    <property type="entry name" value="CPQ"/>
</dbReference>
<keyword evidence="9" id="KW-0479">Metal-binding</keyword>
<dbReference type="InterPro" id="IPR046450">
    <property type="entry name" value="PA_dom_sf"/>
</dbReference>
<keyword evidence="11" id="KW-0378">Hydrolase</keyword>
<keyword evidence="14" id="KW-0333">Golgi apparatus</keyword>
<dbReference type="SUPFAM" id="SSF52025">
    <property type="entry name" value="PA domain"/>
    <property type="match status" value="1"/>
</dbReference>
<evidence type="ECO:0000256" key="12">
    <source>
        <dbReference type="ARBA" id="ARBA00022824"/>
    </source>
</evidence>
<evidence type="ECO:0000256" key="4">
    <source>
        <dbReference type="ARBA" id="ARBA00004613"/>
    </source>
</evidence>
<evidence type="ECO:0000256" key="15">
    <source>
        <dbReference type="ARBA" id="ARBA00023049"/>
    </source>
</evidence>